<feature type="domain" description="SusD-like N-terminal" evidence="2">
    <location>
        <begin position="22"/>
        <end position="219"/>
    </location>
</feature>
<dbReference type="SUPFAM" id="SSF48452">
    <property type="entry name" value="TPR-like"/>
    <property type="match status" value="1"/>
</dbReference>
<accession>A0A5C0VET5</accession>
<proteinExistence type="predicted"/>
<reference evidence="3 4" key="1">
    <citation type="submission" date="2019-08" db="EMBL/GenBank/DDBJ databases">
        <title>Pedobacter sp. nov., isolated from Han river, South Korea.</title>
        <authorList>
            <person name="Lee D.-H."/>
            <person name="Kim Y.-S."/>
            <person name="Hwang E.-M."/>
            <person name="Le Tran T.C."/>
            <person name="Cha C.-J."/>
        </authorList>
    </citation>
    <scope>NUCLEOTIDE SEQUENCE [LARGE SCALE GENOMIC DNA]</scope>
    <source>
        <strain evidence="3 4">CJ43</strain>
    </source>
</reference>
<keyword evidence="4" id="KW-1185">Reference proteome</keyword>
<keyword evidence="1" id="KW-0732">Signal</keyword>
<gene>
    <name evidence="3" type="ORF">FYC62_00720</name>
</gene>
<dbReference type="InterPro" id="IPR033985">
    <property type="entry name" value="SusD-like_N"/>
</dbReference>
<dbReference type="RefSeq" id="WP_149073558.1">
    <property type="nucleotide sequence ID" value="NZ_CP043329.1"/>
</dbReference>
<evidence type="ECO:0000256" key="1">
    <source>
        <dbReference type="SAM" id="SignalP"/>
    </source>
</evidence>
<sequence>MKKIYMPYLLILISISFCACQEFLEAKPDRALATPSTLKDIEAILNNNQMNTLYPIAGDIMADDYYLEDNIWNALTDVVARDSYVWATTTYHDFDWQNAYNLIFRANVALDQLEQVTADDASKQTLRGTALFLRSYNFYQLLQIFTLPYRQETAAQELGIPLKLSSDINETIRRSTLEESYQRVITDLKVAASLLPATRAFKTQPSKAAAYAQLARTYLVMADDENAVRYADSALALQSQLIDYNSLNATAANPFPLFNAEVIFQAFNTGRGGVFQQTRARVDSTLYRSYSTNDLRRSLFFTRNSNGSFAFKGDYSGRNTGNLFAGIATDELYLIKAECQIRANRVAEGLATLNSLMLRRFRTNTFVPFTASNRLEALKLVLLERRKQLLFRSNSRWADIRRLGGEPDLAITLRRRIAGSIIELTTGDLRFANLIPQNTIVLSGIEQNRR</sequence>
<protein>
    <submittedName>
        <fullName evidence="3">RagB/SusD family nutrient uptake outer membrane protein</fullName>
    </submittedName>
</protein>
<dbReference type="InterPro" id="IPR011990">
    <property type="entry name" value="TPR-like_helical_dom_sf"/>
</dbReference>
<dbReference type="Gene3D" id="1.25.40.390">
    <property type="match status" value="1"/>
</dbReference>
<dbReference type="Pfam" id="PF14322">
    <property type="entry name" value="SusD-like_3"/>
    <property type="match status" value="1"/>
</dbReference>
<dbReference type="AlphaFoldDB" id="A0A5C0VET5"/>
<dbReference type="PROSITE" id="PS51257">
    <property type="entry name" value="PROKAR_LIPOPROTEIN"/>
    <property type="match status" value="1"/>
</dbReference>
<evidence type="ECO:0000313" key="4">
    <source>
        <dbReference type="Proteomes" id="UP000323653"/>
    </source>
</evidence>
<evidence type="ECO:0000313" key="3">
    <source>
        <dbReference type="EMBL" id="QEK50352.1"/>
    </source>
</evidence>
<dbReference type="KEGG" id="pej:FYC62_00720"/>
<dbReference type="EMBL" id="CP043329">
    <property type="protein sequence ID" value="QEK50352.1"/>
    <property type="molecule type" value="Genomic_DNA"/>
</dbReference>
<feature type="signal peptide" evidence="1">
    <location>
        <begin position="1"/>
        <end position="19"/>
    </location>
</feature>
<organism evidence="3 4">
    <name type="scientific">Pedobacter aquae</name>
    <dbReference type="NCBI Taxonomy" id="2605747"/>
    <lineage>
        <taxon>Bacteria</taxon>
        <taxon>Pseudomonadati</taxon>
        <taxon>Bacteroidota</taxon>
        <taxon>Sphingobacteriia</taxon>
        <taxon>Sphingobacteriales</taxon>
        <taxon>Sphingobacteriaceae</taxon>
        <taxon>Pedobacter</taxon>
    </lineage>
</organism>
<dbReference type="Proteomes" id="UP000323653">
    <property type="component" value="Chromosome"/>
</dbReference>
<name>A0A5C0VET5_9SPHI</name>
<evidence type="ECO:0000259" key="2">
    <source>
        <dbReference type="Pfam" id="PF14322"/>
    </source>
</evidence>
<feature type="chain" id="PRO_5022956623" evidence="1">
    <location>
        <begin position="20"/>
        <end position="450"/>
    </location>
</feature>